<sequence>MPVISIFIEIQSISGIGSCNKSSEFVDNLYPSATVTVLR</sequence>
<dbReference type="Proteomes" id="UP000254968">
    <property type="component" value="Unassembled WGS sequence"/>
</dbReference>
<evidence type="ECO:0000313" key="2">
    <source>
        <dbReference type="Proteomes" id="UP000254968"/>
    </source>
</evidence>
<keyword evidence="2" id="KW-1185">Reference proteome</keyword>
<gene>
    <name evidence="1" type="ORF">NCTC13315_01151</name>
</gene>
<organism evidence="1 2">
    <name type="scientific">Legionella beliardensis</name>
    <dbReference type="NCBI Taxonomy" id="91822"/>
    <lineage>
        <taxon>Bacteria</taxon>
        <taxon>Pseudomonadati</taxon>
        <taxon>Pseudomonadota</taxon>
        <taxon>Gammaproteobacteria</taxon>
        <taxon>Legionellales</taxon>
        <taxon>Legionellaceae</taxon>
        <taxon>Legionella</taxon>
    </lineage>
</organism>
<evidence type="ECO:0000313" key="1">
    <source>
        <dbReference type="EMBL" id="STX28620.1"/>
    </source>
</evidence>
<name>A0A378I1M3_9GAMM</name>
<reference evidence="1 2" key="1">
    <citation type="submission" date="2018-06" db="EMBL/GenBank/DDBJ databases">
        <authorList>
            <consortium name="Pathogen Informatics"/>
            <person name="Doyle S."/>
        </authorList>
    </citation>
    <scope>NUCLEOTIDE SEQUENCE [LARGE SCALE GENOMIC DNA]</scope>
    <source>
        <strain evidence="1 2">NCTC13315</strain>
    </source>
</reference>
<protein>
    <submittedName>
        <fullName evidence="1">Uncharacterized protein</fullName>
    </submittedName>
</protein>
<accession>A0A378I1M3</accession>
<dbReference type="AlphaFoldDB" id="A0A378I1M3"/>
<proteinExistence type="predicted"/>
<dbReference type="EMBL" id="UGNV01000001">
    <property type="protein sequence ID" value="STX28620.1"/>
    <property type="molecule type" value="Genomic_DNA"/>
</dbReference>